<protein>
    <submittedName>
        <fullName evidence="1">Uncharacterized protein</fullName>
    </submittedName>
</protein>
<dbReference type="Gene3D" id="3.30.420.60">
    <property type="entry name" value="eRF1 domain 2"/>
    <property type="match status" value="1"/>
</dbReference>
<dbReference type="InterPro" id="IPR042226">
    <property type="entry name" value="eFR1_2_sf"/>
</dbReference>
<dbReference type="SUPFAM" id="SSF53137">
    <property type="entry name" value="Translational machinery components"/>
    <property type="match status" value="1"/>
</dbReference>
<evidence type="ECO:0000313" key="1">
    <source>
        <dbReference type="EMBL" id="RIB17209.1"/>
    </source>
</evidence>
<name>A0A397V8G2_9GLOM</name>
<comment type="caution">
    <text evidence="1">The sequence shown here is derived from an EMBL/GenBank/DDBJ whole genome shotgun (WGS) entry which is preliminary data.</text>
</comment>
<keyword evidence="2" id="KW-1185">Reference proteome</keyword>
<dbReference type="AlphaFoldDB" id="A0A397V8G2"/>
<feature type="non-terminal residue" evidence="1">
    <location>
        <position position="1"/>
    </location>
</feature>
<dbReference type="OrthoDB" id="10249111at2759"/>
<sequence>LLENKSKHIFIHCSSGYKYSLQKVLQDPAIQSQLIDTKFTRYLIITSDKVFYSWDHVRKAEKKRVLKCYFFQMNHLNIIKTQTNVKYK</sequence>
<dbReference type="Proteomes" id="UP000266673">
    <property type="component" value="Unassembled WGS sequence"/>
</dbReference>
<proteinExistence type="predicted"/>
<dbReference type="EMBL" id="QKWP01000624">
    <property type="protein sequence ID" value="RIB17209.1"/>
    <property type="molecule type" value="Genomic_DNA"/>
</dbReference>
<dbReference type="STRING" id="44941.A0A397V8G2"/>
<accession>A0A397V8G2</accession>
<gene>
    <name evidence="1" type="ORF">C2G38_1969089</name>
</gene>
<organism evidence="1 2">
    <name type="scientific">Gigaspora rosea</name>
    <dbReference type="NCBI Taxonomy" id="44941"/>
    <lineage>
        <taxon>Eukaryota</taxon>
        <taxon>Fungi</taxon>
        <taxon>Fungi incertae sedis</taxon>
        <taxon>Mucoromycota</taxon>
        <taxon>Glomeromycotina</taxon>
        <taxon>Glomeromycetes</taxon>
        <taxon>Diversisporales</taxon>
        <taxon>Gigasporaceae</taxon>
        <taxon>Gigaspora</taxon>
    </lineage>
</organism>
<evidence type="ECO:0000313" key="2">
    <source>
        <dbReference type="Proteomes" id="UP000266673"/>
    </source>
</evidence>
<reference evidence="1 2" key="1">
    <citation type="submission" date="2018-06" db="EMBL/GenBank/DDBJ databases">
        <title>Comparative genomics reveals the genomic features of Rhizophagus irregularis, R. cerebriforme, R. diaphanum and Gigaspora rosea, and their symbiotic lifestyle signature.</title>
        <authorList>
            <person name="Morin E."/>
            <person name="San Clemente H."/>
            <person name="Chen E.C.H."/>
            <person name="De La Providencia I."/>
            <person name="Hainaut M."/>
            <person name="Kuo A."/>
            <person name="Kohler A."/>
            <person name="Murat C."/>
            <person name="Tang N."/>
            <person name="Roy S."/>
            <person name="Loubradou J."/>
            <person name="Henrissat B."/>
            <person name="Grigoriev I.V."/>
            <person name="Corradi N."/>
            <person name="Roux C."/>
            <person name="Martin F.M."/>
        </authorList>
    </citation>
    <scope>NUCLEOTIDE SEQUENCE [LARGE SCALE GENOMIC DNA]</scope>
    <source>
        <strain evidence="1 2">DAOM 194757</strain>
    </source>
</reference>